<reference evidence="5 6" key="1">
    <citation type="journal article" name="Sci. Rep.">
        <title>Genome-scale phylogenetic analyses confirm Olpidium as the closest living zoosporic fungus to the non-flagellated, terrestrial fungi.</title>
        <authorList>
            <person name="Chang Y."/>
            <person name="Rochon D."/>
            <person name="Sekimoto S."/>
            <person name="Wang Y."/>
            <person name="Chovatia M."/>
            <person name="Sandor L."/>
            <person name="Salamov A."/>
            <person name="Grigoriev I.V."/>
            <person name="Stajich J.E."/>
            <person name="Spatafora J.W."/>
        </authorList>
    </citation>
    <scope>NUCLEOTIDE SEQUENCE [LARGE SCALE GENOMIC DNA]</scope>
    <source>
        <strain evidence="5">S191</strain>
    </source>
</reference>
<keyword evidence="6" id="KW-1185">Reference proteome</keyword>
<keyword evidence="2" id="KW-0067">ATP-binding</keyword>
<dbReference type="OrthoDB" id="187738at2759"/>
<evidence type="ECO:0000313" key="5">
    <source>
        <dbReference type="EMBL" id="KAG5461450.1"/>
    </source>
</evidence>
<evidence type="ECO:0000313" key="6">
    <source>
        <dbReference type="Proteomes" id="UP000673691"/>
    </source>
</evidence>
<dbReference type="EMBL" id="JAEFCI010003633">
    <property type="protein sequence ID" value="KAG5461450.1"/>
    <property type="molecule type" value="Genomic_DNA"/>
</dbReference>
<name>A0A8H8DKA2_9FUNG</name>
<dbReference type="GO" id="GO:0004335">
    <property type="term" value="F:galactokinase activity"/>
    <property type="evidence" value="ECO:0007669"/>
    <property type="project" value="InterPro"/>
</dbReference>
<organism evidence="5 6">
    <name type="scientific">Olpidium bornovanus</name>
    <dbReference type="NCBI Taxonomy" id="278681"/>
    <lineage>
        <taxon>Eukaryota</taxon>
        <taxon>Fungi</taxon>
        <taxon>Fungi incertae sedis</taxon>
        <taxon>Olpidiomycota</taxon>
        <taxon>Olpidiomycotina</taxon>
        <taxon>Olpidiomycetes</taxon>
        <taxon>Olpidiales</taxon>
        <taxon>Olpidiaceae</taxon>
        <taxon>Olpidium</taxon>
    </lineage>
</organism>
<dbReference type="InterPro" id="IPR000705">
    <property type="entry name" value="Galactokinase"/>
</dbReference>
<dbReference type="InterPro" id="IPR014721">
    <property type="entry name" value="Ribsml_uS5_D2-typ_fold_subgr"/>
</dbReference>
<dbReference type="InterPro" id="IPR019741">
    <property type="entry name" value="Galactokinase_CS"/>
</dbReference>
<gene>
    <name evidence="5" type="ORF">BJ554DRAFT_6355</name>
</gene>
<dbReference type="Proteomes" id="UP000673691">
    <property type="component" value="Unassembled WGS sequence"/>
</dbReference>
<dbReference type="InterPro" id="IPR020568">
    <property type="entry name" value="Ribosomal_Su5_D2-typ_SF"/>
</dbReference>
<sequence length="164" mass="18359">FPRNRFSPGSDSLTTATSRAVPPPPPRLEHSARLNAIRKLFLEKYGREPDFFARSPGRVNLIGEHIDYCGFSVFPMAVDKDIIIAVGIDCNSRRVRVANVDEKYAPVEFELSSAADGYCTINAAVHEWSNYFKCGVRGILEHIRPDAPRGMVWEDPQPDKGRAI</sequence>
<dbReference type="PROSITE" id="PS00106">
    <property type="entry name" value="GALACTOKINASE"/>
    <property type="match status" value="1"/>
</dbReference>
<accession>A0A8H8DKA2</accession>
<feature type="non-terminal residue" evidence="5">
    <location>
        <position position="164"/>
    </location>
</feature>
<dbReference type="InterPro" id="IPR019539">
    <property type="entry name" value="GalKase_N"/>
</dbReference>
<dbReference type="Gene3D" id="3.30.230.10">
    <property type="match status" value="1"/>
</dbReference>
<comment type="caution">
    <text evidence="5">The sequence shown here is derived from an EMBL/GenBank/DDBJ whole genome shotgun (WGS) entry which is preliminary data.</text>
</comment>
<dbReference type="PANTHER" id="PTHR10457:SF7">
    <property type="entry name" value="GALACTOKINASE-RELATED"/>
    <property type="match status" value="1"/>
</dbReference>
<dbReference type="PANTHER" id="PTHR10457">
    <property type="entry name" value="MEVALONATE KINASE/GALACTOKINASE"/>
    <property type="match status" value="1"/>
</dbReference>
<dbReference type="GO" id="GO:0005829">
    <property type="term" value="C:cytosol"/>
    <property type="evidence" value="ECO:0007669"/>
    <property type="project" value="TreeGrafter"/>
</dbReference>
<evidence type="ECO:0000256" key="2">
    <source>
        <dbReference type="ARBA" id="ARBA00022840"/>
    </source>
</evidence>
<dbReference type="PRINTS" id="PR00473">
    <property type="entry name" value="GALCTOKINASE"/>
</dbReference>
<keyword evidence="5" id="KW-0687">Ribonucleoprotein</keyword>
<evidence type="ECO:0000256" key="3">
    <source>
        <dbReference type="SAM" id="MobiDB-lite"/>
    </source>
</evidence>
<dbReference type="Pfam" id="PF10509">
    <property type="entry name" value="GalKase_gal_bdg"/>
    <property type="match status" value="1"/>
</dbReference>
<keyword evidence="5" id="KW-0689">Ribosomal protein</keyword>
<dbReference type="GO" id="GO:0005840">
    <property type="term" value="C:ribosome"/>
    <property type="evidence" value="ECO:0007669"/>
    <property type="project" value="UniProtKB-KW"/>
</dbReference>
<feature type="region of interest" description="Disordered" evidence="3">
    <location>
        <begin position="1"/>
        <end position="28"/>
    </location>
</feature>
<dbReference type="GO" id="GO:0006012">
    <property type="term" value="P:galactose metabolic process"/>
    <property type="evidence" value="ECO:0007669"/>
    <property type="project" value="InterPro"/>
</dbReference>
<dbReference type="GO" id="GO:0005524">
    <property type="term" value="F:ATP binding"/>
    <property type="evidence" value="ECO:0007669"/>
    <property type="project" value="UniProtKB-KW"/>
</dbReference>
<feature type="compositionally biased region" description="Polar residues" evidence="3">
    <location>
        <begin position="7"/>
        <end position="18"/>
    </location>
</feature>
<proteinExistence type="predicted"/>
<keyword evidence="1" id="KW-0547">Nucleotide-binding</keyword>
<evidence type="ECO:0000259" key="4">
    <source>
        <dbReference type="Pfam" id="PF10509"/>
    </source>
</evidence>
<feature type="non-terminal residue" evidence="5">
    <location>
        <position position="1"/>
    </location>
</feature>
<feature type="domain" description="Galactokinase N-terminal" evidence="4">
    <location>
        <begin position="40"/>
        <end position="87"/>
    </location>
</feature>
<protein>
    <submittedName>
        <fullName evidence="5">Ribosomal protein S5 domain 2-type protein</fullName>
    </submittedName>
</protein>
<dbReference type="AlphaFoldDB" id="A0A8H8DKA2"/>
<evidence type="ECO:0000256" key="1">
    <source>
        <dbReference type="ARBA" id="ARBA00022741"/>
    </source>
</evidence>
<dbReference type="SUPFAM" id="SSF54211">
    <property type="entry name" value="Ribosomal protein S5 domain 2-like"/>
    <property type="match status" value="1"/>
</dbReference>